<dbReference type="HOGENOM" id="CLU_875954_0_0_1"/>
<accession>R7UH84</accession>
<organism evidence="5">
    <name type="scientific">Capitella teleta</name>
    <name type="common">Polychaete worm</name>
    <dbReference type="NCBI Taxonomy" id="283909"/>
    <lineage>
        <taxon>Eukaryota</taxon>
        <taxon>Metazoa</taxon>
        <taxon>Spiralia</taxon>
        <taxon>Lophotrochozoa</taxon>
        <taxon>Annelida</taxon>
        <taxon>Polychaeta</taxon>
        <taxon>Sedentaria</taxon>
        <taxon>Scolecida</taxon>
        <taxon>Capitellidae</taxon>
        <taxon>Capitella</taxon>
    </lineage>
</organism>
<dbReference type="Proteomes" id="UP000014760">
    <property type="component" value="Unassembled WGS sequence"/>
</dbReference>
<gene>
    <name evidence="5" type="ORF">CAPTEDRAFT_202700</name>
</gene>
<evidence type="ECO:0000313" key="6">
    <source>
        <dbReference type="EnsemblMetazoa" id="CapteP202700"/>
    </source>
</evidence>
<dbReference type="EnsemblMetazoa" id="CapteT202700">
    <property type="protein sequence ID" value="CapteP202700"/>
    <property type="gene ID" value="CapteG202700"/>
</dbReference>
<dbReference type="InterPro" id="IPR001846">
    <property type="entry name" value="VWF_type-D"/>
</dbReference>
<dbReference type="GO" id="GO:0031012">
    <property type="term" value="C:extracellular matrix"/>
    <property type="evidence" value="ECO:0007669"/>
    <property type="project" value="TreeGrafter"/>
</dbReference>
<evidence type="ECO:0000256" key="2">
    <source>
        <dbReference type="ARBA" id="ARBA00023180"/>
    </source>
</evidence>
<name>R7UH84_CAPTE</name>
<reference evidence="6" key="3">
    <citation type="submission" date="2015-06" db="UniProtKB">
        <authorList>
            <consortium name="EnsemblMetazoa"/>
        </authorList>
    </citation>
    <scope>IDENTIFICATION</scope>
</reference>
<feature type="transmembrane region" description="Helical" evidence="3">
    <location>
        <begin position="12"/>
        <end position="33"/>
    </location>
</feature>
<dbReference type="SMART" id="SM00216">
    <property type="entry name" value="VWD"/>
    <property type="match status" value="1"/>
</dbReference>
<keyword evidence="7" id="KW-1185">Reference proteome</keyword>
<reference evidence="7" key="1">
    <citation type="submission" date="2012-12" db="EMBL/GenBank/DDBJ databases">
        <authorList>
            <person name="Hellsten U."/>
            <person name="Grimwood J."/>
            <person name="Chapman J.A."/>
            <person name="Shapiro H."/>
            <person name="Aerts A."/>
            <person name="Otillar R.P."/>
            <person name="Terry A.Y."/>
            <person name="Boore J.L."/>
            <person name="Simakov O."/>
            <person name="Marletaz F."/>
            <person name="Cho S.-J."/>
            <person name="Edsinger-Gonzales E."/>
            <person name="Havlak P."/>
            <person name="Kuo D.-H."/>
            <person name="Larsson T."/>
            <person name="Lv J."/>
            <person name="Arendt D."/>
            <person name="Savage R."/>
            <person name="Osoegawa K."/>
            <person name="de Jong P."/>
            <person name="Lindberg D.R."/>
            <person name="Seaver E.C."/>
            <person name="Weisblat D.A."/>
            <person name="Putnam N.H."/>
            <person name="Grigoriev I.V."/>
            <person name="Rokhsar D.S."/>
        </authorList>
    </citation>
    <scope>NUCLEOTIDE SEQUENCE</scope>
    <source>
        <strain evidence="7">I ESC-2004</strain>
    </source>
</reference>
<keyword evidence="3" id="KW-0472">Membrane</keyword>
<dbReference type="OrthoDB" id="160294at2759"/>
<sequence length="318" mass="35266">MARRNRLWRPLGVFLSTVAFTCLVSCLLINAFFDNLPEKRADRAGEVDRGDIEVERNGRAVAFERMFQDRRAQKRDDEVSEEDVKRTEVQYTMFEERHKVAACLVLRGETRTSVATCSYTGESHWKTWEGSWITFQGSCQYVAATDSCSNGTPGSDPKMIKLNHNMELKIDGHTVLPPLLLGTGDVYIGVSPNSIFVSVKSAGLQLIWTGAHLDIIVSSERKGQVCGLCGFFDGDPRNDLVLGPSTDCTRHYIQPNNGPGSLTESSQLFGHSWLHKVDDAVCKDECAHPPELVECTAAEISSAKDECSALNDQNGRFK</sequence>
<dbReference type="EMBL" id="AMQN01007818">
    <property type="status" value="NOT_ANNOTATED_CDS"/>
    <property type="molecule type" value="Genomic_DNA"/>
</dbReference>
<keyword evidence="3" id="KW-0812">Transmembrane</keyword>
<dbReference type="InterPro" id="IPR050780">
    <property type="entry name" value="Mucin_vWF_Thrombospondin_sf"/>
</dbReference>
<dbReference type="PANTHER" id="PTHR11339">
    <property type="entry name" value="EXTRACELLULAR MATRIX GLYCOPROTEIN RELATED"/>
    <property type="match status" value="1"/>
</dbReference>
<dbReference type="EMBL" id="KB301483">
    <property type="protein sequence ID" value="ELU05453.1"/>
    <property type="molecule type" value="Genomic_DNA"/>
</dbReference>
<keyword evidence="3" id="KW-1133">Transmembrane helix</keyword>
<dbReference type="STRING" id="283909.R7UH84"/>
<feature type="non-terminal residue" evidence="5">
    <location>
        <position position="318"/>
    </location>
</feature>
<evidence type="ECO:0000256" key="3">
    <source>
        <dbReference type="SAM" id="Phobius"/>
    </source>
</evidence>
<dbReference type="PANTHER" id="PTHR11339:SF373">
    <property type="entry name" value="VWFD DOMAIN-CONTAINING PROTEIN"/>
    <property type="match status" value="1"/>
</dbReference>
<evidence type="ECO:0000313" key="7">
    <source>
        <dbReference type="Proteomes" id="UP000014760"/>
    </source>
</evidence>
<dbReference type="Pfam" id="PF00094">
    <property type="entry name" value="VWD"/>
    <property type="match status" value="1"/>
</dbReference>
<proteinExistence type="predicted"/>
<protein>
    <recommendedName>
        <fullName evidence="4">VWFD domain-containing protein</fullName>
    </recommendedName>
</protein>
<evidence type="ECO:0000256" key="1">
    <source>
        <dbReference type="ARBA" id="ARBA00023157"/>
    </source>
</evidence>
<dbReference type="AlphaFoldDB" id="R7UH84"/>
<dbReference type="PROSITE" id="PS51233">
    <property type="entry name" value="VWFD"/>
    <property type="match status" value="1"/>
</dbReference>
<evidence type="ECO:0000313" key="5">
    <source>
        <dbReference type="EMBL" id="ELU05453.1"/>
    </source>
</evidence>
<dbReference type="GO" id="GO:0005615">
    <property type="term" value="C:extracellular space"/>
    <property type="evidence" value="ECO:0007669"/>
    <property type="project" value="TreeGrafter"/>
</dbReference>
<keyword evidence="1" id="KW-1015">Disulfide bond</keyword>
<keyword evidence="2" id="KW-0325">Glycoprotein</keyword>
<reference evidence="5 7" key="2">
    <citation type="journal article" date="2013" name="Nature">
        <title>Insights into bilaterian evolution from three spiralian genomes.</title>
        <authorList>
            <person name="Simakov O."/>
            <person name="Marletaz F."/>
            <person name="Cho S.J."/>
            <person name="Edsinger-Gonzales E."/>
            <person name="Havlak P."/>
            <person name="Hellsten U."/>
            <person name="Kuo D.H."/>
            <person name="Larsson T."/>
            <person name="Lv J."/>
            <person name="Arendt D."/>
            <person name="Savage R."/>
            <person name="Osoegawa K."/>
            <person name="de Jong P."/>
            <person name="Grimwood J."/>
            <person name="Chapman J.A."/>
            <person name="Shapiro H."/>
            <person name="Aerts A."/>
            <person name="Otillar R.P."/>
            <person name="Terry A.Y."/>
            <person name="Boore J.L."/>
            <person name="Grigoriev I.V."/>
            <person name="Lindberg D.R."/>
            <person name="Seaver E.C."/>
            <person name="Weisblat D.A."/>
            <person name="Putnam N.H."/>
            <person name="Rokhsar D.S."/>
        </authorList>
    </citation>
    <scope>NUCLEOTIDE SEQUENCE</scope>
    <source>
        <strain evidence="5 7">I ESC-2004</strain>
    </source>
</reference>
<evidence type="ECO:0000259" key="4">
    <source>
        <dbReference type="PROSITE" id="PS51233"/>
    </source>
</evidence>
<feature type="domain" description="VWFD" evidence="4">
    <location>
        <begin position="80"/>
        <end position="283"/>
    </location>
</feature>